<gene>
    <name evidence="3" type="ORF">ENE74_01925</name>
</gene>
<name>A0A437JCD3_9SPHN</name>
<accession>A0A437JCD3</accession>
<reference evidence="3 4" key="1">
    <citation type="submission" date="2019-01" db="EMBL/GenBank/DDBJ databases">
        <authorList>
            <person name="Chen W.-M."/>
        </authorList>
    </citation>
    <scope>NUCLEOTIDE SEQUENCE [LARGE SCALE GENOMIC DNA]</scope>
    <source>
        <strain evidence="3 4">TLA-22</strain>
    </source>
</reference>
<sequence length="239" mass="25717">MKTIGLVGGMSWESSAHYYRIINQAVQARLGGVHSARCLLYSLDFGDIAAKQHAGDWDALTADMIDAAQRLEQGGADVVLICTNTMHLMADAVAAGIRVPLLHIADATGARIRADGLEKVALIGTAFTMEQPFYTARLAERFGLEVIVPEADDRRTVHAIIYDELVKGVVNPASRVAYREVMAQLAARGAQAIILGCTEIMLLVEKGDASVPLYDTTTLHAMAAVEMALAVDSPKELRL</sequence>
<dbReference type="EMBL" id="RZUL01000001">
    <property type="protein sequence ID" value="RVT43413.1"/>
    <property type="molecule type" value="Genomic_DNA"/>
</dbReference>
<dbReference type="SUPFAM" id="SSF53681">
    <property type="entry name" value="Aspartate/glutamate racemase"/>
    <property type="match status" value="2"/>
</dbReference>
<dbReference type="RefSeq" id="WP_127688949.1">
    <property type="nucleotide sequence ID" value="NZ_RZUL01000001.1"/>
</dbReference>
<dbReference type="InterPro" id="IPR015942">
    <property type="entry name" value="Asp/Glu/hydantoin_racemase"/>
</dbReference>
<dbReference type="GO" id="GO:0047661">
    <property type="term" value="F:amino-acid racemase activity"/>
    <property type="evidence" value="ECO:0007669"/>
    <property type="project" value="InterPro"/>
</dbReference>
<dbReference type="Gene3D" id="3.40.50.1860">
    <property type="match status" value="2"/>
</dbReference>
<comment type="similarity">
    <text evidence="1">Belongs to the aspartate/glutamate racemases family.</text>
</comment>
<organism evidence="3 4">
    <name type="scientific">Sphingobium algorifonticola</name>
    <dbReference type="NCBI Taxonomy" id="2008318"/>
    <lineage>
        <taxon>Bacteria</taxon>
        <taxon>Pseudomonadati</taxon>
        <taxon>Pseudomonadota</taxon>
        <taxon>Alphaproteobacteria</taxon>
        <taxon>Sphingomonadales</taxon>
        <taxon>Sphingomonadaceae</taxon>
        <taxon>Sphingobium</taxon>
    </lineage>
</organism>
<dbReference type="InterPro" id="IPR001920">
    <property type="entry name" value="Asp/Glu_race"/>
</dbReference>
<dbReference type="OrthoDB" id="9803739at2"/>
<dbReference type="Pfam" id="PF01177">
    <property type="entry name" value="Asp_Glu_race"/>
    <property type="match status" value="1"/>
</dbReference>
<dbReference type="AlphaFoldDB" id="A0A437JCD3"/>
<evidence type="ECO:0000256" key="1">
    <source>
        <dbReference type="ARBA" id="ARBA00007847"/>
    </source>
</evidence>
<evidence type="ECO:0000313" key="4">
    <source>
        <dbReference type="Proteomes" id="UP000282977"/>
    </source>
</evidence>
<comment type="caution">
    <text evidence="3">The sequence shown here is derived from an EMBL/GenBank/DDBJ whole genome shotgun (WGS) entry which is preliminary data.</text>
</comment>
<dbReference type="NCBIfam" id="TIGR00035">
    <property type="entry name" value="asp_race"/>
    <property type="match status" value="1"/>
</dbReference>
<proteinExistence type="inferred from homology"/>
<dbReference type="InterPro" id="IPR004380">
    <property type="entry name" value="Asp_race"/>
</dbReference>
<dbReference type="PANTHER" id="PTHR21198:SF7">
    <property type="entry name" value="ASPARTATE-GLUTAMATE RACEMASE FAMILY"/>
    <property type="match status" value="1"/>
</dbReference>
<evidence type="ECO:0000256" key="2">
    <source>
        <dbReference type="ARBA" id="ARBA00023235"/>
    </source>
</evidence>
<keyword evidence="4" id="KW-1185">Reference proteome</keyword>
<dbReference type="Proteomes" id="UP000282977">
    <property type="component" value="Unassembled WGS sequence"/>
</dbReference>
<evidence type="ECO:0000313" key="3">
    <source>
        <dbReference type="EMBL" id="RVT43413.1"/>
    </source>
</evidence>
<dbReference type="PANTHER" id="PTHR21198">
    <property type="entry name" value="GLUTAMATE RACEMASE"/>
    <property type="match status" value="1"/>
</dbReference>
<protein>
    <submittedName>
        <fullName evidence="3">Aspartate/glutamate racemase family protein</fullName>
    </submittedName>
</protein>
<keyword evidence="2" id="KW-0413">Isomerase</keyword>